<evidence type="ECO:0000256" key="4">
    <source>
        <dbReference type="PROSITE-ProRule" id="PRU00134"/>
    </source>
</evidence>
<protein>
    <recommendedName>
        <fullName evidence="5">MYND-type domain-containing protein</fullName>
    </recommendedName>
</protein>
<evidence type="ECO:0000313" key="7">
    <source>
        <dbReference type="Proteomes" id="UP000054217"/>
    </source>
</evidence>
<dbReference type="GO" id="GO:0000981">
    <property type="term" value="F:DNA-binding transcription factor activity, RNA polymerase II-specific"/>
    <property type="evidence" value="ECO:0007669"/>
    <property type="project" value="TreeGrafter"/>
</dbReference>
<dbReference type="Pfam" id="PF14737">
    <property type="entry name" value="DUF4470"/>
    <property type="match status" value="1"/>
</dbReference>
<keyword evidence="3" id="KW-0862">Zinc</keyword>
<dbReference type="SUPFAM" id="SSF144232">
    <property type="entry name" value="HIT/MYND zinc finger-like"/>
    <property type="match status" value="1"/>
</dbReference>
<name>A0A0C3JMJ6_PISTI</name>
<evidence type="ECO:0000259" key="5">
    <source>
        <dbReference type="PROSITE" id="PS50865"/>
    </source>
</evidence>
<proteinExistence type="predicted"/>
<dbReference type="InParanoid" id="A0A0C3JMJ6"/>
<keyword evidence="1" id="KW-0479">Metal-binding</keyword>
<dbReference type="PROSITE" id="PS01360">
    <property type="entry name" value="ZF_MYND_1"/>
    <property type="match status" value="1"/>
</dbReference>
<dbReference type="HOGENOM" id="CLU_007974_0_1_1"/>
<dbReference type="GO" id="GO:0005634">
    <property type="term" value="C:nucleus"/>
    <property type="evidence" value="ECO:0007669"/>
    <property type="project" value="TreeGrafter"/>
</dbReference>
<dbReference type="Gene3D" id="6.10.140.2220">
    <property type="match status" value="1"/>
</dbReference>
<dbReference type="PANTHER" id="PTHR10237:SF15">
    <property type="entry name" value="LD37257P"/>
    <property type="match status" value="1"/>
</dbReference>
<dbReference type="GO" id="GO:0008270">
    <property type="term" value="F:zinc ion binding"/>
    <property type="evidence" value="ECO:0007669"/>
    <property type="project" value="UniProtKB-KW"/>
</dbReference>
<reference evidence="6 7" key="1">
    <citation type="submission" date="2014-04" db="EMBL/GenBank/DDBJ databases">
        <authorList>
            <consortium name="DOE Joint Genome Institute"/>
            <person name="Kuo A."/>
            <person name="Kohler A."/>
            <person name="Costa M.D."/>
            <person name="Nagy L.G."/>
            <person name="Floudas D."/>
            <person name="Copeland A."/>
            <person name="Barry K.W."/>
            <person name="Cichocki N."/>
            <person name="Veneault-Fourrey C."/>
            <person name="LaButti K."/>
            <person name="Lindquist E.A."/>
            <person name="Lipzen A."/>
            <person name="Lundell T."/>
            <person name="Morin E."/>
            <person name="Murat C."/>
            <person name="Sun H."/>
            <person name="Tunlid A."/>
            <person name="Henrissat B."/>
            <person name="Grigoriev I.V."/>
            <person name="Hibbett D.S."/>
            <person name="Martin F."/>
            <person name="Nordberg H.P."/>
            <person name="Cantor M.N."/>
            <person name="Hua S.X."/>
        </authorList>
    </citation>
    <scope>NUCLEOTIDE SEQUENCE [LARGE SCALE GENOMIC DNA]</scope>
    <source>
        <strain evidence="6 7">Marx 270</strain>
    </source>
</reference>
<dbReference type="PANTHER" id="PTHR10237">
    <property type="entry name" value="DEFORMED EPIDERMAL AUTOREGULATORY FACTOR 1 HOMOLOG SUPPRESSIN"/>
    <property type="match status" value="1"/>
</dbReference>
<dbReference type="InterPro" id="IPR024119">
    <property type="entry name" value="TF_DEAF-1"/>
</dbReference>
<gene>
    <name evidence="6" type="ORF">M404DRAFT_129435</name>
</gene>
<keyword evidence="2 4" id="KW-0863">Zinc-finger</keyword>
<evidence type="ECO:0000256" key="1">
    <source>
        <dbReference type="ARBA" id="ARBA00022723"/>
    </source>
</evidence>
<evidence type="ECO:0000256" key="2">
    <source>
        <dbReference type="ARBA" id="ARBA00022771"/>
    </source>
</evidence>
<evidence type="ECO:0000313" key="6">
    <source>
        <dbReference type="EMBL" id="KIO10378.1"/>
    </source>
</evidence>
<dbReference type="OrthoDB" id="432970at2759"/>
<accession>A0A0C3JMJ6</accession>
<dbReference type="InterPro" id="IPR002893">
    <property type="entry name" value="Znf_MYND"/>
</dbReference>
<dbReference type="PROSITE" id="PS50865">
    <property type="entry name" value="ZF_MYND_2"/>
    <property type="match status" value="1"/>
</dbReference>
<dbReference type="AlphaFoldDB" id="A0A0C3JMJ6"/>
<keyword evidence="7" id="KW-1185">Reference proteome</keyword>
<dbReference type="STRING" id="870435.A0A0C3JMJ6"/>
<dbReference type="InterPro" id="IPR027974">
    <property type="entry name" value="DUF4470"/>
</dbReference>
<dbReference type="Pfam" id="PF01753">
    <property type="entry name" value="zf-MYND"/>
    <property type="match status" value="1"/>
</dbReference>
<sequence length="1186" mass="131812">MSHVLYWPGRIYFYPLGNTSAICLTEELPPERQADVLFLGGGDPRNILYTVYADASLSNEPRKLDITCCDCEAAVLARNTLLFTLLADHCAEDRLSSIWNVFYHMMLDETSLSLLIEQCRKLVPLAESLDSWRQGPYAHIVSMCNSDTLSEIGRFWKLWLGTSNFNAKQAKRFKENFQNGMKSVQKRFEASMVVTPVRSAGPLAQVALLAVSEQFKRFWATGVTDDGSPDVKPANNLNPTFAFSLFGDEFAVHYGTDPLSSFHLAEALASSGLELSNQTGLVIPKIVLTARQQFNTWCKAVIRRVHNTSASSASLTVRMYAGEALAFCQALYSVNRPSVGHTPIFIAPWRRSVVQLDDTLYSPNAHSPAPTSFNVIDTSNLIDHVGLLNLLTVTIPLLSDSPSSTLYTEALLPAGDSPAQRILDQVCGNLSTISLLLGVVPSAYISRFSTRSNTSETMIQAILRSYTQYHERLAWKRISFGHSSDSLQEAELSFTPSQLARTLFDIYSRMFSDQDLGKQRAIMSLDNSQMAQKIQFSGIIHYTRRSFALLIAHISTRVRCDWNRVINDLKELILNDRTPMVGGNFFHEMACHLYLAGFRLPWSNPTEVQKCRSNEDPPIFRTWSAVPEVVTVVLVVPRHAIAKIQSDLSDIGTPTLQCEIQFNLNWSAFACISASFGKLEVSGEGENKVAVVMEDTAGIKGMSPLIVSFPMLSISLMVMSGGTVGLVVRPTVGTAPLVSKLGLEMCLFKALLTDERSAHVLTSAPISANDRISWEPPLVPPESDATTRRHPIHVEMDQSNTQIQSLTAHVDIVDPVGQASLASGCAVTVEQWSLNKAKIHVDKYQHIIPFPLPVDATNAKLRIARKSKYVEVVAPMILTLNVKEESNVSENFRAAFDCGIPTLWSMHRLNLDRCPSFKLSTSRKAFDWLGTHVRFMFSQRERLLRKRRAFPGPTDTFMNLKDSLYTLFTSTTGLEGPIHTEFTLWNPEEKGFYAMILVTDIRLDVGSHTVVADSWIIPGSNGIRDKLMREIAGKLFIKTDANESEAWRHLLPLLIERCRTWKHKPSCEYLVHDSIPLYPGAGSDANKVPWCSCGMGIGTGVLRERYGSVSAKYATRAAISPLFAVSYMEEIGVKTDDPVGPLERCAACGKGGVPLSVCSRCKRVKYCSKDCQVKDWKTHKKNCVMT</sequence>
<organism evidence="6 7">
    <name type="scientific">Pisolithus tinctorius Marx 270</name>
    <dbReference type="NCBI Taxonomy" id="870435"/>
    <lineage>
        <taxon>Eukaryota</taxon>
        <taxon>Fungi</taxon>
        <taxon>Dikarya</taxon>
        <taxon>Basidiomycota</taxon>
        <taxon>Agaricomycotina</taxon>
        <taxon>Agaricomycetes</taxon>
        <taxon>Agaricomycetidae</taxon>
        <taxon>Boletales</taxon>
        <taxon>Sclerodermatineae</taxon>
        <taxon>Pisolithaceae</taxon>
        <taxon>Pisolithus</taxon>
    </lineage>
</organism>
<feature type="domain" description="MYND-type" evidence="5">
    <location>
        <begin position="1145"/>
        <end position="1183"/>
    </location>
</feature>
<reference evidence="7" key="2">
    <citation type="submission" date="2015-01" db="EMBL/GenBank/DDBJ databases">
        <title>Evolutionary Origins and Diversification of the Mycorrhizal Mutualists.</title>
        <authorList>
            <consortium name="DOE Joint Genome Institute"/>
            <consortium name="Mycorrhizal Genomics Consortium"/>
            <person name="Kohler A."/>
            <person name="Kuo A."/>
            <person name="Nagy L.G."/>
            <person name="Floudas D."/>
            <person name="Copeland A."/>
            <person name="Barry K.W."/>
            <person name="Cichocki N."/>
            <person name="Veneault-Fourrey C."/>
            <person name="LaButti K."/>
            <person name="Lindquist E.A."/>
            <person name="Lipzen A."/>
            <person name="Lundell T."/>
            <person name="Morin E."/>
            <person name="Murat C."/>
            <person name="Riley R."/>
            <person name="Ohm R."/>
            <person name="Sun H."/>
            <person name="Tunlid A."/>
            <person name="Henrissat B."/>
            <person name="Grigoriev I.V."/>
            <person name="Hibbett D.S."/>
            <person name="Martin F."/>
        </authorList>
    </citation>
    <scope>NUCLEOTIDE SEQUENCE [LARGE SCALE GENOMIC DNA]</scope>
    <source>
        <strain evidence="7">Marx 270</strain>
    </source>
</reference>
<dbReference type="Proteomes" id="UP000054217">
    <property type="component" value="Unassembled WGS sequence"/>
</dbReference>
<dbReference type="EMBL" id="KN831952">
    <property type="protein sequence ID" value="KIO10378.1"/>
    <property type="molecule type" value="Genomic_DNA"/>
</dbReference>
<evidence type="ECO:0000256" key="3">
    <source>
        <dbReference type="ARBA" id="ARBA00022833"/>
    </source>
</evidence>